<gene>
    <name evidence="2" type="ORF">MNBD_GAMMA17-420</name>
</gene>
<sequence length="221" mass="26097">MARLARVVLPGYPHHITQRGNRRQEVYFCDEDYQHYLELLKEWCGQENVEIWAYCLMSNHVHLIVKPNKDSNLSRAIGEVHRRYTRMINFRERWRGYLWQGRFTSFPMDESWLLRAAAYVELNPVRAGMVEKPWDYRWSSVHAHLTGKDDLGIVDVDKLLNLIGDWKDYLLEAQGRSGEEFEKHERTGRPLGDESFVEKAEQLLGRELKKKKPGPMPRDGN</sequence>
<dbReference type="SMART" id="SM01321">
    <property type="entry name" value="Y1_Tnp"/>
    <property type="match status" value="1"/>
</dbReference>
<dbReference type="Pfam" id="PF01797">
    <property type="entry name" value="Y1_Tnp"/>
    <property type="match status" value="1"/>
</dbReference>
<organism evidence="2">
    <name type="scientific">hydrothermal vent metagenome</name>
    <dbReference type="NCBI Taxonomy" id="652676"/>
    <lineage>
        <taxon>unclassified sequences</taxon>
        <taxon>metagenomes</taxon>
        <taxon>ecological metagenomes</taxon>
    </lineage>
</organism>
<dbReference type="SUPFAM" id="SSF143422">
    <property type="entry name" value="Transposase IS200-like"/>
    <property type="match status" value="1"/>
</dbReference>
<dbReference type="GO" id="GO:0004803">
    <property type="term" value="F:transposase activity"/>
    <property type="evidence" value="ECO:0007669"/>
    <property type="project" value="InterPro"/>
</dbReference>
<accession>A0A3B0ZII4</accession>
<proteinExistence type="predicted"/>
<dbReference type="InterPro" id="IPR002686">
    <property type="entry name" value="Transposase_17"/>
</dbReference>
<evidence type="ECO:0000313" key="2">
    <source>
        <dbReference type="EMBL" id="VAW87182.1"/>
    </source>
</evidence>
<dbReference type="InterPro" id="IPR036515">
    <property type="entry name" value="Transposase_17_sf"/>
</dbReference>
<protein>
    <submittedName>
        <fullName evidence="2">Transposase and inactivated derivatives</fullName>
    </submittedName>
</protein>
<dbReference type="PANTHER" id="PTHR34322:SF2">
    <property type="entry name" value="TRANSPOSASE IS200-LIKE DOMAIN-CONTAINING PROTEIN"/>
    <property type="match status" value="1"/>
</dbReference>
<evidence type="ECO:0000259" key="1">
    <source>
        <dbReference type="SMART" id="SM01321"/>
    </source>
</evidence>
<dbReference type="GO" id="GO:0006313">
    <property type="term" value="P:DNA transposition"/>
    <property type="evidence" value="ECO:0007669"/>
    <property type="project" value="InterPro"/>
</dbReference>
<feature type="domain" description="Transposase IS200-like" evidence="1">
    <location>
        <begin position="9"/>
        <end position="123"/>
    </location>
</feature>
<dbReference type="GO" id="GO:0003677">
    <property type="term" value="F:DNA binding"/>
    <property type="evidence" value="ECO:0007669"/>
    <property type="project" value="InterPro"/>
</dbReference>
<name>A0A3B0ZII4_9ZZZZ</name>
<dbReference type="PANTHER" id="PTHR34322">
    <property type="entry name" value="TRANSPOSASE, Y1_TNP DOMAIN-CONTAINING"/>
    <property type="match status" value="1"/>
</dbReference>
<dbReference type="EMBL" id="UOFQ01000059">
    <property type="protein sequence ID" value="VAW87182.1"/>
    <property type="molecule type" value="Genomic_DNA"/>
</dbReference>
<dbReference type="Gene3D" id="3.30.70.1290">
    <property type="entry name" value="Transposase IS200-like"/>
    <property type="match status" value="1"/>
</dbReference>
<reference evidence="2" key="1">
    <citation type="submission" date="2018-06" db="EMBL/GenBank/DDBJ databases">
        <authorList>
            <person name="Zhirakovskaya E."/>
        </authorList>
    </citation>
    <scope>NUCLEOTIDE SEQUENCE</scope>
</reference>
<dbReference type="AlphaFoldDB" id="A0A3B0ZII4"/>